<dbReference type="Proteomes" id="UP000276223">
    <property type="component" value="Unassembled WGS sequence"/>
</dbReference>
<protein>
    <submittedName>
        <fullName evidence="2">Glycosyl transferase family 2</fullName>
    </submittedName>
</protein>
<dbReference type="RefSeq" id="WP_123291117.1">
    <property type="nucleotide sequence ID" value="NZ_RJVA01000014.1"/>
</dbReference>
<proteinExistence type="predicted"/>
<name>A0A3N1UHN5_9BACT</name>
<feature type="domain" description="Glycosyltransferase 2-like" evidence="1">
    <location>
        <begin position="265"/>
        <end position="446"/>
    </location>
</feature>
<dbReference type="AlphaFoldDB" id="A0A3N1UHN5"/>
<comment type="caution">
    <text evidence="2">The sequence shown here is derived from an EMBL/GenBank/DDBJ whole genome shotgun (WGS) entry which is preliminary data.</text>
</comment>
<evidence type="ECO:0000259" key="1">
    <source>
        <dbReference type="Pfam" id="PF00535"/>
    </source>
</evidence>
<dbReference type="Pfam" id="PF00535">
    <property type="entry name" value="Glycos_transf_2"/>
    <property type="match status" value="1"/>
</dbReference>
<accession>A0A3N1UHN5</accession>
<dbReference type="PANTHER" id="PTHR43179">
    <property type="entry name" value="RHAMNOSYLTRANSFERASE WBBL"/>
    <property type="match status" value="1"/>
</dbReference>
<organism evidence="2 3">
    <name type="scientific">Desulfosoma caldarium</name>
    <dbReference type="NCBI Taxonomy" id="610254"/>
    <lineage>
        <taxon>Bacteria</taxon>
        <taxon>Pseudomonadati</taxon>
        <taxon>Thermodesulfobacteriota</taxon>
        <taxon>Syntrophobacteria</taxon>
        <taxon>Syntrophobacterales</taxon>
        <taxon>Syntrophobacteraceae</taxon>
        <taxon>Desulfosoma</taxon>
    </lineage>
</organism>
<dbReference type="PANTHER" id="PTHR43179:SF7">
    <property type="entry name" value="RHAMNOSYLTRANSFERASE WBBL"/>
    <property type="match status" value="1"/>
</dbReference>
<keyword evidence="3" id="KW-1185">Reference proteome</keyword>
<dbReference type="SUPFAM" id="SSF53448">
    <property type="entry name" value="Nucleotide-diphospho-sugar transferases"/>
    <property type="match status" value="1"/>
</dbReference>
<reference evidence="2 3" key="1">
    <citation type="submission" date="2018-11" db="EMBL/GenBank/DDBJ databases">
        <title>Genomic Encyclopedia of Type Strains, Phase IV (KMG-IV): sequencing the most valuable type-strain genomes for metagenomic binning, comparative biology and taxonomic classification.</title>
        <authorList>
            <person name="Goeker M."/>
        </authorList>
    </citation>
    <scope>NUCLEOTIDE SEQUENCE [LARGE SCALE GENOMIC DNA]</scope>
    <source>
        <strain evidence="2 3">DSM 22027</strain>
    </source>
</reference>
<evidence type="ECO:0000313" key="3">
    <source>
        <dbReference type="Proteomes" id="UP000276223"/>
    </source>
</evidence>
<sequence length="540" mass="60882">MGFAYRIYSGGLSAELAVLQLSEVVDHLRNHLGNFLLDPTICSVYLQRLLKTNQEKATSNVRLWTLYLIRRMVEMSPFNPYAARLAEQVGLSIPHLKDLLKCTLPPNAAPKLASLLSTPNLNAARSGLLDLIRRYPYAVELIEPLLRMEVDLEVPVGSEWAEMIRLPNGLKPLLRQSLFLHALMQRDINRADAFFRTLNLSQSGPYVLNHVAEFFAAQGLTQEALRTYERSNRLDPVQVPVTFRMEALANGLQSPKGDIRSPNAVCLYSYNKEDLLERTLQSLAKSNLGNARILVLLNGCTDNSQRRVEALKERLFRSRMSVISLPVNIGAPAARNWLLALPEVKNAQYVAFLDDDVEVPPNWLESLVGVLERHPQAGVVGVKVLTPGHPPRLQYLYRNVAVARSDLIRISLDVPNWNYDVGFYDVTRSTVNVMGCCHVFRREAVDAVQQFDIRFSPSQMDDIAHDLEMTLAGYQVFYHGLVGCIHHQMSGIGKSRQQIDPKKIGNVLGNDVKFSYLFSDRLDLLKNLNNTHIVPYIPLH</sequence>
<dbReference type="GO" id="GO:0016740">
    <property type="term" value="F:transferase activity"/>
    <property type="evidence" value="ECO:0007669"/>
    <property type="project" value="UniProtKB-KW"/>
</dbReference>
<dbReference type="InterPro" id="IPR001173">
    <property type="entry name" value="Glyco_trans_2-like"/>
</dbReference>
<gene>
    <name evidence="2" type="ORF">EDC27_2665</name>
</gene>
<dbReference type="OrthoDB" id="5443808at2"/>
<dbReference type="EMBL" id="RJVA01000014">
    <property type="protein sequence ID" value="ROQ90772.1"/>
    <property type="molecule type" value="Genomic_DNA"/>
</dbReference>
<dbReference type="InterPro" id="IPR029044">
    <property type="entry name" value="Nucleotide-diphossugar_trans"/>
</dbReference>
<keyword evidence="2" id="KW-0808">Transferase</keyword>
<evidence type="ECO:0000313" key="2">
    <source>
        <dbReference type="EMBL" id="ROQ90772.1"/>
    </source>
</evidence>
<dbReference type="Gene3D" id="3.90.550.10">
    <property type="entry name" value="Spore Coat Polysaccharide Biosynthesis Protein SpsA, Chain A"/>
    <property type="match status" value="1"/>
</dbReference>